<dbReference type="EMBL" id="LAZR01001957">
    <property type="protein sequence ID" value="KKN36571.1"/>
    <property type="molecule type" value="Genomic_DNA"/>
</dbReference>
<proteinExistence type="predicted"/>
<protein>
    <submittedName>
        <fullName evidence="1">Uncharacterized protein</fullName>
    </submittedName>
</protein>
<gene>
    <name evidence="1" type="ORF">LCGC14_0772410</name>
</gene>
<comment type="caution">
    <text evidence="1">The sequence shown here is derived from an EMBL/GenBank/DDBJ whole genome shotgun (WGS) entry which is preliminary data.</text>
</comment>
<reference evidence="1" key="1">
    <citation type="journal article" date="2015" name="Nature">
        <title>Complex archaea that bridge the gap between prokaryotes and eukaryotes.</title>
        <authorList>
            <person name="Spang A."/>
            <person name="Saw J.H."/>
            <person name="Jorgensen S.L."/>
            <person name="Zaremba-Niedzwiedzka K."/>
            <person name="Martijn J."/>
            <person name="Lind A.E."/>
            <person name="van Eijk R."/>
            <person name="Schleper C."/>
            <person name="Guy L."/>
            <person name="Ettema T.J."/>
        </authorList>
    </citation>
    <scope>NUCLEOTIDE SEQUENCE</scope>
</reference>
<dbReference type="AlphaFoldDB" id="A0A0F9SHY6"/>
<organism evidence="1">
    <name type="scientific">marine sediment metagenome</name>
    <dbReference type="NCBI Taxonomy" id="412755"/>
    <lineage>
        <taxon>unclassified sequences</taxon>
        <taxon>metagenomes</taxon>
        <taxon>ecological metagenomes</taxon>
    </lineage>
</organism>
<evidence type="ECO:0000313" key="1">
    <source>
        <dbReference type="EMBL" id="KKN36571.1"/>
    </source>
</evidence>
<accession>A0A0F9SHY6</accession>
<name>A0A0F9SHY6_9ZZZZ</name>
<sequence length="111" mass="12113">MPSNYPALRVLASTAHTKSFGPWPALYREAKEAVAEVERLHHLEQAFAFLRENDLGLRLRQLFDGECFATAFRPGHGQEGRRVSGSTPTEAIVRLAASLSESTEAAETTGG</sequence>